<gene>
    <name evidence="3" type="ORF">C7477_11588</name>
</gene>
<evidence type="ECO:0000256" key="1">
    <source>
        <dbReference type="ARBA" id="ARBA00009981"/>
    </source>
</evidence>
<dbReference type="RefSeq" id="WP_110752821.1">
    <property type="nucleotide sequence ID" value="NZ_QJTF01000015.1"/>
</dbReference>
<evidence type="ECO:0000256" key="2">
    <source>
        <dbReference type="RuleBase" id="RU362080"/>
    </source>
</evidence>
<name>A0A318T0M8_9HYPH</name>
<evidence type="ECO:0000313" key="3">
    <source>
        <dbReference type="EMBL" id="PYE87232.1"/>
    </source>
</evidence>
<dbReference type="EMBL" id="QJTF01000015">
    <property type="protein sequence ID" value="PYE87232.1"/>
    <property type="molecule type" value="Genomic_DNA"/>
</dbReference>
<dbReference type="OrthoDB" id="517402at2"/>
<proteinExistence type="inferred from homology"/>
<protein>
    <recommendedName>
        <fullName evidence="2">Antitoxin</fullName>
    </recommendedName>
</protein>
<comment type="function">
    <text evidence="2">Antitoxin component of a type II toxin-antitoxin (TA) system.</text>
</comment>
<dbReference type="Proteomes" id="UP000247454">
    <property type="component" value="Unassembled WGS sequence"/>
</dbReference>
<dbReference type="Pfam" id="PF02604">
    <property type="entry name" value="PhdYeFM_antitox"/>
    <property type="match status" value="1"/>
</dbReference>
<reference evidence="3 4" key="1">
    <citation type="submission" date="2018-06" db="EMBL/GenBank/DDBJ databases">
        <title>Genomic Encyclopedia of Type Strains, Phase III (KMG-III): the genomes of soil and plant-associated and newly described type strains.</title>
        <authorList>
            <person name="Whitman W."/>
        </authorList>
    </citation>
    <scope>NUCLEOTIDE SEQUENCE [LARGE SCALE GENOMIC DNA]</scope>
    <source>
        <strain evidence="3 4">ORS 1419</strain>
    </source>
</reference>
<evidence type="ECO:0000313" key="4">
    <source>
        <dbReference type="Proteomes" id="UP000247454"/>
    </source>
</evidence>
<comment type="caution">
    <text evidence="3">The sequence shown here is derived from an EMBL/GenBank/DDBJ whole genome shotgun (WGS) entry which is preliminary data.</text>
</comment>
<keyword evidence="4" id="KW-1185">Reference proteome</keyword>
<dbReference type="Gene3D" id="3.40.1620.10">
    <property type="entry name" value="YefM-like domain"/>
    <property type="match status" value="1"/>
</dbReference>
<dbReference type="SUPFAM" id="SSF143120">
    <property type="entry name" value="YefM-like"/>
    <property type="match status" value="1"/>
</dbReference>
<dbReference type="InterPro" id="IPR036165">
    <property type="entry name" value="YefM-like_sf"/>
</dbReference>
<dbReference type="InterPro" id="IPR006442">
    <property type="entry name" value="Antitoxin_Phd/YefM"/>
</dbReference>
<sequence>MKQINLREAKATLSAILDDVEHGEVTTITRHGKAVAMVIPFEQGKKLYPDRPNFIEYLMSGPGFPEGFEMDRNMSPSRDIDL</sequence>
<dbReference type="AlphaFoldDB" id="A0A318T0M8"/>
<accession>A0A318T0M8</accession>
<organism evidence="3 4">
    <name type="scientific">Phyllobacterium leguminum</name>
    <dbReference type="NCBI Taxonomy" id="314237"/>
    <lineage>
        <taxon>Bacteria</taxon>
        <taxon>Pseudomonadati</taxon>
        <taxon>Pseudomonadota</taxon>
        <taxon>Alphaproteobacteria</taxon>
        <taxon>Hyphomicrobiales</taxon>
        <taxon>Phyllobacteriaceae</taxon>
        <taxon>Phyllobacterium</taxon>
    </lineage>
</organism>
<comment type="similarity">
    <text evidence="1 2">Belongs to the phD/YefM antitoxin family.</text>
</comment>
<dbReference type="NCBIfam" id="TIGR01552">
    <property type="entry name" value="phd_fam"/>
    <property type="match status" value="1"/>
</dbReference>